<feature type="domain" description="Peptidase C83" evidence="5">
    <location>
        <begin position="1"/>
        <end position="160"/>
    </location>
</feature>
<evidence type="ECO:0000256" key="3">
    <source>
        <dbReference type="ARBA" id="ARBA00022679"/>
    </source>
</evidence>
<evidence type="ECO:0000313" key="6">
    <source>
        <dbReference type="EMBL" id="KAA0187263.1"/>
    </source>
</evidence>
<evidence type="ECO:0000313" key="7">
    <source>
        <dbReference type="Proteomes" id="UP000728185"/>
    </source>
</evidence>
<dbReference type="GO" id="GO:0016756">
    <property type="term" value="F:glutathione gamma-glutamylcysteinyltransferase activity"/>
    <property type="evidence" value="ECO:0007669"/>
    <property type="project" value="UniProtKB-EC"/>
</dbReference>
<evidence type="ECO:0000259" key="5">
    <source>
        <dbReference type="PROSITE" id="PS51443"/>
    </source>
</evidence>
<dbReference type="PANTHER" id="PTHR33447">
    <property type="entry name" value="GLUTATHIONE GAMMA-GLUTAMYLCYSTEINYLTRANSFERASE"/>
    <property type="match status" value="1"/>
</dbReference>
<dbReference type="Gene3D" id="3.90.70.30">
    <property type="entry name" value="Phytochelatin synthase, N-terminal domain"/>
    <property type="match status" value="1"/>
</dbReference>
<reference evidence="6" key="1">
    <citation type="submission" date="2019-05" db="EMBL/GenBank/DDBJ databases">
        <title>Annotation for the trematode Fasciolopsis buski.</title>
        <authorList>
            <person name="Choi Y.-J."/>
        </authorList>
    </citation>
    <scope>NUCLEOTIDE SEQUENCE</scope>
    <source>
        <strain evidence="6">HT</strain>
        <tissue evidence="6">Whole worm</tissue>
    </source>
</reference>
<proteinExistence type="predicted"/>
<keyword evidence="3" id="KW-0808">Transferase</keyword>
<protein>
    <recommendedName>
        <fullName evidence="1">glutathione gamma-glutamylcysteinyltransferase</fullName>
        <ecNumber evidence="1">2.3.2.15</ecNumber>
    </recommendedName>
</protein>
<dbReference type="Proteomes" id="UP000728185">
    <property type="component" value="Unassembled WGS sequence"/>
</dbReference>
<dbReference type="GO" id="GO:0046872">
    <property type="term" value="F:metal ion binding"/>
    <property type="evidence" value="ECO:0007669"/>
    <property type="project" value="UniProtKB-KW"/>
</dbReference>
<dbReference type="GO" id="GO:0098849">
    <property type="term" value="P:cellular detoxification of cadmium ion"/>
    <property type="evidence" value="ECO:0007669"/>
    <property type="project" value="TreeGrafter"/>
</dbReference>
<dbReference type="InterPro" id="IPR007719">
    <property type="entry name" value="PCS_N"/>
</dbReference>
<dbReference type="EMBL" id="LUCM01009250">
    <property type="protein sequence ID" value="KAA0187263.1"/>
    <property type="molecule type" value="Genomic_DNA"/>
</dbReference>
<dbReference type="InterPro" id="IPR040409">
    <property type="entry name" value="PCS-like"/>
</dbReference>
<dbReference type="InterPro" id="IPR038156">
    <property type="entry name" value="PCS_N_sf"/>
</dbReference>
<sequence length="438" mass="48574">MILNALEMDPGRVWKGPWRWYHETMLTCCVDSNVLTEGIVMDKFAEVARCNGLNVELHRVYPTSLMADFRDLVVRMTSTDREGFLVSSYDRGAMGQTGTGHFAAVGGYHPQRELVFLFDTARFKYPPHWVPLTRLWESMGLVDPATQKPRGYLVLSRATALQTKPEVTKCPSLSGDSPSLHFGPTNLVLFDISHNAWQAFMSPASLGDNRSVGYRLRQVSEAWLKWLQTPSSTSPKNDSLIEEAAHFILDSCIIHSPRSFFLTIQPVGEICAHLESREHQLLRGLLSCQVGCVVARMVSKLPKDVVDALTGDGSTFRLAIGRGFGTGSLPTTDVNMRCPFVELNDASMRLTVLLTCFLIFSTRCACTTSITHTLTAGCATNQQSLLSIISQMELPSIVCSELTNLQTLFCFLLRSAFALDSETVAHCRRSNLRPLSPS</sequence>
<keyword evidence="2" id="KW-0104">Cadmium</keyword>
<dbReference type="GO" id="GO:0046938">
    <property type="term" value="P:phytochelatin biosynthetic process"/>
    <property type="evidence" value="ECO:0007669"/>
    <property type="project" value="InterPro"/>
</dbReference>
<evidence type="ECO:0000256" key="2">
    <source>
        <dbReference type="ARBA" id="ARBA00022539"/>
    </source>
</evidence>
<name>A0A8E0VDS9_9TREM</name>
<dbReference type="GO" id="GO:0010273">
    <property type="term" value="P:detoxification of copper ion"/>
    <property type="evidence" value="ECO:0007669"/>
    <property type="project" value="TreeGrafter"/>
</dbReference>
<dbReference type="PROSITE" id="PS51443">
    <property type="entry name" value="PCS"/>
    <property type="match status" value="1"/>
</dbReference>
<organism evidence="6 7">
    <name type="scientific">Fasciolopsis buskii</name>
    <dbReference type="NCBI Taxonomy" id="27845"/>
    <lineage>
        <taxon>Eukaryota</taxon>
        <taxon>Metazoa</taxon>
        <taxon>Spiralia</taxon>
        <taxon>Lophotrochozoa</taxon>
        <taxon>Platyhelminthes</taxon>
        <taxon>Trematoda</taxon>
        <taxon>Digenea</taxon>
        <taxon>Plagiorchiida</taxon>
        <taxon>Echinostomata</taxon>
        <taxon>Echinostomatoidea</taxon>
        <taxon>Fasciolidae</taxon>
        <taxon>Fasciolopsis</taxon>
    </lineage>
</organism>
<dbReference type="AlphaFoldDB" id="A0A8E0VDS9"/>
<dbReference type="EC" id="2.3.2.15" evidence="1"/>
<gene>
    <name evidence="6" type="ORF">FBUS_01841</name>
</gene>
<evidence type="ECO:0000256" key="1">
    <source>
        <dbReference type="ARBA" id="ARBA00012468"/>
    </source>
</evidence>
<dbReference type="PANTHER" id="PTHR33447:SF2">
    <property type="entry name" value="GLUTATHIONE GAMMA-GLUTAMYLCYSTEINYLTRANSFERASE"/>
    <property type="match status" value="1"/>
</dbReference>
<evidence type="ECO:0000256" key="4">
    <source>
        <dbReference type="ARBA" id="ARBA00022723"/>
    </source>
</evidence>
<comment type="caution">
    <text evidence="6">The sequence shown here is derived from an EMBL/GenBank/DDBJ whole genome shotgun (WGS) entry which is preliminary data.</text>
</comment>
<dbReference type="InterPro" id="IPR038765">
    <property type="entry name" value="Papain-like_cys_pep_sf"/>
</dbReference>
<dbReference type="SUPFAM" id="SSF54001">
    <property type="entry name" value="Cysteine proteinases"/>
    <property type="match status" value="1"/>
</dbReference>
<accession>A0A8E0VDS9</accession>
<keyword evidence="7" id="KW-1185">Reference proteome</keyword>
<dbReference type="OrthoDB" id="448954at2759"/>
<dbReference type="Pfam" id="PF05023">
    <property type="entry name" value="Phytochelatin"/>
    <property type="match status" value="1"/>
</dbReference>
<keyword evidence="4" id="KW-0479">Metal-binding</keyword>